<evidence type="ECO:0000313" key="3">
    <source>
        <dbReference type="EMBL" id="KAI9554632.1"/>
    </source>
</evidence>
<protein>
    <submittedName>
        <fullName evidence="3">Uncharacterized protein</fullName>
    </submittedName>
</protein>
<gene>
    <name evidence="3" type="ORF">GHT06_019905</name>
</gene>
<feature type="compositionally biased region" description="Low complexity" evidence="1">
    <location>
        <begin position="172"/>
        <end position="181"/>
    </location>
</feature>
<feature type="region of interest" description="Disordered" evidence="1">
    <location>
        <begin position="168"/>
        <end position="190"/>
    </location>
</feature>
<feature type="signal peptide" evidence="2">
    <location>
        <begin position="1"/>
        <end position="19"/>
    </location>
</feature>
<dbReference type="AlphaFoldDB" id="A0AAD5KLX5"/>
<evidence type="ECO:0000256" key="2">
    <source>
        <dbReference type="SAM" id="SignalP"/>
    </source>
</evidence>
<evidence type="ECO:0000313" key="4">
    <source>
        <dbReference type="Proteomes" id="UP000820818"/>
    </source>
</evidence>
<proteinExistence type="predicted"/>
<comment type="caution">
    <text evidence="3">The sequence shown here is derived from an EMBL/GenBank/DDBJ whole genome shotgun (WGS) entry which is preliminary data.</text>
</comment>
<sequence length="190" mass="20610">MKTIWVFVVLYVSVYPVQLQQVDVLRSNIQNGESSFLSQHHGLPITDQCIGNCSSQLNSQNFVNNLGKPPVQQVTEGSSGGVFGFVFSTLSSMLNYVYRIFVQPWIGMLGYNRSASVDKNFYTVEGRSAAADPPIAVASSVNWHEMGTTVFQVLSSLLGNKVRPSKLPPAFSSKDSSTDSSGPVSAINPL</sequence>
<accession>A0AAD5KLX5</accession>
<organism evidence="3 4">
    <name type="scientific">Daphnia sinensis</name>
    <dbReference type="NCBI Taxonomy" id="1820382"/>
    <lineage>
        <taxon>Eukaryota</taxon>
        <taxon>Metazoa</taxon>
        <taxon>Ecdysozoa</taxon>
        <taxon>Arthropoda</taxon>
        <taxon>Crustacea</taxon>
        <taxon>Branchiopoda</taxon>
        <taxon>Diplostraca</taxon>
        <taxon>Cladocera</taxon>
        <taxon>Anomopoda</taxon>
        <taxon>Daphniidae</taxon>
        <taxon>Daphnia</taxon>
        <taxon>Daphnia similis group</taxon>
    </lineage>
</organism>
<dbReference type="EMBL" id="WJBH02000008">
    <property type="protein sequence ID" value="KAI9554632.1"/>
    <property type="molecule type" value="Genomic_DNA"/>
</dbReference>
<evidence type="ECO:0000256" key="1">
    <source>
        <dbReference type="SAM" id="MobiDB-lite"/>
    </source>
</evidence>
<name>A0AAD5KLX5_9CRUS</name>
<keyword evidence="4" id="KW-1185">Reference proteome</keyword>
<dbReference type="Proteomes" id="UP000820818">
    <property type="component" value="Linkage Group LG8"/>
</dbReference>
<feature type="chain" id="PRO_5042232608" evidence="2">
    <location>
        <begin position="20"/>
        <end position="190"/>
    </location>
</feature>
<keyword evidence="2" id="KW-0732">Signal</keyword>
<reference evidence="3 4" key="1">
    <citation type="submission" date="2022-05" db="EMBL/GenBank/DDBJ databases">
        <title>A multi-omics perspective on studying reproductive biology in Daphnia sinensis.</title>
        <authorList>
            <person name="Jia J."/>
        </authorList>
    </citation>
    <scope>NUCLEOTIDE SEQUENCE [LARGE SCALE GENOMIC DNA]</scope>
    <source>
        <strain evidence="3 4">WSL</strain>
    </source>
</reference>